<dbReference type="EMBL" id="BSYO01000033">
    <property type="protein sequence ID" value="GMH27701.1"/>
    <property type="molecule type" value="Genomic_DNA"/>
</dbReference>
<dbReference type="Proteomes" id="UP001279734">
    <property type="component" value="Unassembled WGS sequence"/>
</dbReference>
<dbReference type="AlphaFoldDB" id="A0AAD3TEC3"/>
<keyword evidence="2" id="KW-1185">Reference proteome</keyword>
<protein>
    <submittedName>
        <fullName evidence="1">Uncharacterized protein</fullName>
    </submittedName>
</protein>
<gene>
    <name evidence="1" type="ORF">Nepgr_029544</name>
</gene>
<evidence type="ECO:0000313" key="1">
    <source>
        <dbReference type="EMBL" id="GMH27701.1"/>
    </source>
</evidence>
<sequence>MANTRAQVSAPILDATSCGNCPPVASRMDNHPDLCLRALTMRMDGISKAVQTIYLLPRATKFHHDLKITKVPKFGRIARRGKILTGQNPYQLRNYLNEKRMMAPPQMEEKFEKIWQHVFGGDTGGGTVDLRRSPFTMENRTRPLPHKFKMPNLDVYDGSTNPMDHLDHFRTHLSLQGLDEMTIYQCFSLTLKSDISKLTNGVKLIVFLSALDGGNFFRHLVHKKPQTFNDAKVITRAYIVADEANEAKKPRREEIIHPRMVEGKRKDGNRQETKWPDGHAICLKSLRRLSANPVEDLNFRDETMLQQAQSGELTDRISLDLNDPERYVEIGSSLPKTF</sequence>
<name>A0AAD3TEC3_NEPGR</name>
<reference evidence="1" key="1">
    <citation type="submission" date="2023-05" db="EMBL/GenBank/DDBJ databases">
        <title>Nepenthes gracilis genome sequencing.</title>
        <authorList>
            <person name="Fukushima K."/>
        </authorList>
    </citation>
    <scope>NUCLEOTIDE SEQUENCE</scope>
    <source>
        <strain evidence="1">SING2019-196</strain>
    </source>
</reference>
<accession>A0AAD3TEC3</accession>
<comment type="caution">
    <text evidence="1">The sequence shown here is derived from an EMBL/GenBank/DDBJ whole genome shotgun (WGS) entry which is preliminary data.</text>
</comment>
<evidence type="ECO:0000313" key="2">
    <source>
        <dbReference type="Proteomes" id="UP001279734"/>
    </source>
</evidence>
<proteinExistence type="predicted"/>
<organism evidence="1 2">
    <name type="scientific">Nepenthes gracilis</name>
    <name type="common">Slender pitcher plant</name>
    <dbReference type="NCBI Taxonomy" id="150966"/>
    <lineage>
        <taxon>Eukaryota</taxon>
        <taxon>Viridiplantae</taxon>
        <taxon>Streptophyta</taxon>
        <taxon>Embryophyta</taxon>
        <taxon>Tracheophyta</taxon>
        <taxon>Spermatophyta</taxon>
        <taxon>Magnoliopsida</taxon>
        <taxon>eudicotyledons</taxon>
        <taxon>Gunneridae</taxon>
        <taxon>Pentapetalae</taxon>
        <taxon>Caryophyllales</taxon>
        <taxon>Nepenthaceae</taxon>
        <taxon>Nepenthes</taxon>
    </lineage>
</organism>